<proteinExistence type="predicted"/>
<dbReference type="HOGENOM" id="CLU_2109866_0_0_1"/>
<organism evidence="2 3">
    <name type="scientific">Phanerochaete carnosa (strain HHB-10118-sp)</name>
    <name type="common">White-rot fungus</name>
    <name type="synonym">Peniophora carnosa</name>
    <dbReference type="NCBI Taxonomy" id="650164"/>
    <lineage>
        <taxon>Eukaryota</taxon>
        <taxon>Fungi</taxon>
        <taxon>Dikarya</taxon>
        <taxon>Basidiomycota</taxon>
        <taxon>Agaricomycotina</taxon>
        <taxon>Agaricomycetes</taxon>
        <taxon>Polyporales</taxon>
        <taxon>Phanerochaetaceae</taxon>
        <taxon>Phanerochaete</taxon>
    </lineage>
</organism>
<dbReference type="OrthoDB" id="440424at2759"/>
<protein>
    <submittedName>
        <fullName evidence="2">Uncharacterized protein</fullName>
    </submittedName>
</protein>
<dbReference type="InterPro" id="IPR038213">
    <property type="entry name" value="IFI6/IFI27-like_sf"/>
</dbReference>
<sequence>MSDDQTDVLRASVDKFFFCVEKFVVTTGDLVERHPVLFWTLLFYAITSLIPEAWILHSLFGFGPSGPVKGSPAALVQRIFWDATVKKDSWFSTLQCAGMKGTSARQMIGSIAAKL</sequence>
<evidence type="ECO:0000256" key="1">
    <source>
        <dbReference type="SAM" id="Phobius"/>
    </source>
</evidence>
<keyword evidence="3" id="KW-1185">Reference proteome</keyword>
<dbReference type="GeneID" id="18918495"/>
<reference evidence="2 3" key="1">
    <citation type="journal article" date="2012" name="BMC Genomics">
        <title>Comparative genomics of the white-rot fungi, Phanerochaete carnosa and P. chrysosporium, to elucidate the genetic basis of the distinct wood types they colonize.</title>
        <authorList>
            <person name="Suzuki H."/>
            <person name="MacDonald J."/>
            <person name="Syed K."/>
            <person name="Salamov A."/>
            <person name="Hori C."/>
            <person name="Aerts A."/>
            <person name="Henrissat B."/>
            <person name="Wiebenga A."/>
            <person name="vanKuyk P.A."/>
            <person name="Barry K."/>
            <person name="Lindquist E."/>
            <person name="LaButti K."/>
            <person name="Lapidus A."/>
            <person name="Lucas S."/>
            <person name="Coutinho P."/>
            <person name="Gong Y."/>
            <person name="Samejima M."/>
            <person name="Mahadevan R."/>
            <person name="Abou-Zaid M."/>
            <person name="de Vries R.P."/>
            <person name="Igarashi K."/>
            <person name="Yadav J.S."/>
            <person name="Grigoriev I.V."/>
            <person name="Master E.R."/>
        </authorList>
    </citation>
    <scope>NUCLEOTIDE SEQUENCE [LARGE SCALE GENOMIC DNA]</scope>
    <source>
        <strain evidence="2 3">HHB-10118-sp</strain>
    </source>
</reference>
<dbReference type="AlphaFoldDB" id="K5VX64"/>
<dbReference type="EMBL" id="JH930477">
    <property type="protein sequence ID" value="EKM51194.1"/>
    <property type="molecule type" value="Genomic_DNA"/>
</dbReference>
<dbReference type="InParanoid" id="K5VX64"/>
<dbReference type="KEGG" id="pco:PHACADRAFT_263205"/>
<evidence type="ECO:0000313" key="2">
    <source>
        <dbReference type="EMBL" id="EKM51194.1"/>
    </source>
</evidence>
<dbReference type="RefSeq" id="XP_007400346.1">
    <property type="nucleotide sequence ID" value="XM_007400284.1"/>
</dbReference>
<accession>K5VX64</accession>
<gene>
    <name evidence="2" type="ORF">PHACADRAFT_263205</name>
</gene>
<keyword evidence="1" id="KW-1133">Transmembrane helix</keyword>
<keyword evidence="1" id="KW-0812">Transmembrane</keyword>
<evidence type="ECO:0000313" key="3">
    <source>
        <dbReference type="Proteomes" id="UP000008370"/>
    </source>
</evidence>
<keyword evidence="1" id="KW-0472">Membrane</keyword>
<dbReference type="Gene3D" id="6.10.110.10">
    <property type="match status" value="1"/>
</dbReference>
<dbReference type="Proteomes" id="UP000008370">
    <property type="component" value="Unassembled WGS sequence"/>
</dbReference>
<feature type="transmembrane region" description="Helical" evidence="1">
    <location>
        <begin position="36"/>
        <end position="56"/>
    </location>
</feature>
<name>K5VX64_PHACS</name>